<evidence type="ECO:0000259" key="2">
    <source>
        <dbReference type="Pfam" id="PF14923"/>
    </source>
</evidence>
<dbReference type="Proteomes" id="UP000694680">
    <property type="component" value="Chromosome 10"/>
</dbReference>
<dbReference type="Pfam" id="PF14923">
    <property type="entry name" value="CCDC142"/>
    <property type="match status" value="1"/>
</dbReference>
<evidence type="ECO:0000313" key="4">
    <source>
        <dbReference type="Proteomes" id="UP000694680"/>
    </source>
</evidence>
<gene>
    <name evidence="3" type="primary">ccdc142</name>
</gene>
<feature type="region of interest" description="Disordered" evidence="1">
    <location>
        <begin position="895"/>
        <end position="921"/>
    </location>
</feature>
<evidence type="ECO:0000313" key="3">
    <source>
        <dbReference type="Ensembl" id="ENSGWIP00000040697.1"/>
    </source>
</evidence>
<proteinExistence type="predicted"/>
<organism evidence="3 4">
    <name type="scientific">Gouania willdenowi</name>
    <name type="common">Blunt-snouted clingfish</name>
    <name type="synonym">Lepadogaster willdenowi</name>
    <dbReference type="NCBI Taxonomy" id="441366"/>
    <lineage>
        <taxon>Eukaryota</taxon>
        <taxon>Metazoa</taxon>
        <taxon>Chordata</taxon>
        <taxon>Craniata</taxon>
        <taxon>Vertebrata</taxon>
        <taxon>Euteleostomi</taxon>
        <taxon>Actinopterygii</taxon>
        <taxon>Neopterygii</taxon>
        <taxon>Teleostei</taxon>
        <taxon>Neoteleostei</taxon>
        <taxon>Acanthomorphata</taxon>
        <taxon>Ovalentaria</taxon>
        <taxon>Blenniimorphae</taxon>
        <taxon>Blenniiformes</taxon>
        <taxon>Gobiesocoidei</taxon>
        <taxon>Gobiesocidae</taxon>
        <taxon>Gobiesocinae</taxon>
        <taxon>Gouania</taxon>
    </lineage>
</organism>
<evidence type="ECO:0000256" key="1">
    <source>
        <dbReference type="SAM" id="MobiDB-lite"/>
    </source>
</evidence>
<keyword evidence="4" id="KW-1185">Reference proteome</keyword>
<dbReference type="AlphaFoldDB" id="A0A8C5H6G2"/>
<reference evidence="3" key="2">
    <citation type="submission" date="2025-08" db="UniProtKB">
        <authorList>
            <consortium name="Ensembl"/>
        </authorList>
    </citation>
    <scope>IDENTIFICATION</scope>
</reference>
<dbReference type="PANTHER" id="PTHR21436">
    <property type="entry name" value="COILED-COIL DOMAIN-CONTAINING PROTEIN 142"/>
    <property type="match status" value="1"/>
</dbReference>
<dbReference type="PANTHER" id="PTHR21436:SF2">
    <property type="entry name" value="COILED-COIL DOMAIN-CONTAINING PROTEIN 142"/>
    <property type="match status" value="1"/>
</dbReference>
<accession>A0A8C5H6G2</accession>
<dbReference type="InterPro" id="IPR026700">
    <property type="entry name" value="CCDC142"/>
</dbReference>
<name>A0A8C5H6G2_GOUWI</name>
<reference evidence="3" key="3">
    <citation type="submission" date="2025-09" db="UniProtKB">
        <authorList>
            <consortium name="Ensembl"/>
        </authorList>
    </citation>
    <scope>IDENTIFICATION</scope>
</reference>
<sequence length="960" mass="107242">MLLFVHEYSRRVHLAAAYIFRLQHLLEHQLKSVPVDQLPSFRPTLCSLSQELRVHLNHWPCLLSKVHSDPNLRPALVQLTGRLKEIQQTLDSLAVQAIVVMEHYIHATLCVLAQSDLELVPREVLEDTLCGTNLYNQAVEELRTQRGVFQQRTLVLQQTHCSTLSSCLPKTKKHLLSEFSVSEIIDILAQHHAKKVAKQLHSWIYVQVTARPAEHGSLWGSDGAQQVRSRGGSWTWEQLLQTYRIPSHHTLKSTLPSFTSSLYSNHTLTCRVPTSHSHTGSPSEPLQTVSSCPTSCRPPAALPLFIVGQTDPASVQLLFQVLVSSSDLLIPLVSHRPTPRGLTEPLTNPAAENLKAKVNTSILSSPADDQTDSQDVSEVRTMFNKDLEEEQVHQEWTEQQTPAHVGSSEFQNDEDKEKEEMTAPPGCGRWYHSVQWVDLGQPLVFTDVLAQYRTRLWSWVGAALWLRMHFPEAANAAASIHLQDNHAAFHVLHQISRASEAGLLSKESHAVLQDFSLGLFISAAHAQWDYDLCRSLGSTLKDKCPINQGRRFGTSSPKQDGGETVSSVTMEHFLLLSAPLISSLCCQHTDNRVSSGDHGLCSSGFTSRKRSVSLVLASLQLANIWVMSKAQQFLSSWNLNKFLLITQGDLKMLKDSMQMLVHHTDSLVLSLDGDHHSTFTNHNHILLSRQQEALSHVVSELQTFSSLVLKNFSRDCKRMSGEIFKRTMPTAGHWRPGHRTGLPRSPSEYVSLAAQSVIGQVLEGVAPLPDDARVQALSITMTAFMEAWMEHILKQKIKFSVQGALQLKEDFDSIREMIQADRYGLSAELHQRLLSLRVFQQVDSAVVCLLQQPQAKPYLQSRTWESFSQCCPATSSTDSLDTAVSSSITNLRSMEGEQLSDPSAITTDLPPLEPSNSAEPYLAPSTALNAAQQQWLDLRIQNNSRRWRLPGLQCLSKSEP</sequence>
<dbReference type="Ensembl" id="ENSGWIT00000044209.1">
    <property type="protein sequence ID" value="ENSGWIP00000040697.1"/>
    <property type="gene ID" value="ENSGWIG00000020545.1"/>
</dbReference>
<protein>
    <recommendedName>
        <fullName evidence="2">Coiled-coil protein 142 C-terminal domain-containing protein</fullName>
    </recommendedName>
</protein>
<feature type="region of interest" description="Disordered" evidence="1">
    <location>
        <begin position="394"/>
        <end position="423"/>
    </location>
</feature>
<reference evidence="3" key="1">
    <citation type="submission" date="2020-06" db="EMBL/GenBank/DDBJ databases">
        <authorList>
            <consortium name="Wellcome Sanger Institute Data Sharing"/>
        </authorList>
    </citation>
    <scope>NUCLEOTIDE SEQUENCE [LARGE SCALE GENOMIC DNA]</scope>
</reference>
<feature type="domain" description="Coiled-coil protein 142 C-terminal" evidence="2">
    <location>
        <begin position="455"/>
        <end position="936"/>
    </location>
</feature>
<dbReference type="InterPro" id="IPR055350">
    <property type="entry name" value="CCDC142_C"/>
</dbReference>